<dbReference type="OrthoDB" id="5173551at2"/>
<dbReference type="InterPro" id="IPR015943">
    <property type="entry name" value="WD40/YVTN_repeat-like_dom_sf"/>
</dbReference>
<evidence type="ECO:0000313" key="8">
    <source>
        <dbReference type="Proteomes" id="UP000291106"/>
    </source>
</evidence>
<comment type="subunit">
    <text evidence="4">Part of the Bam complex.</text>
</comment>
<evidence type="ECO:0000256" key="1">
    <source>
        <dbReference type="ARBA" id="ARBA00022729"/>
    </source>
</evidence>
<protein>
    <recommendedName>
        <fullName evidence="4">Outer membrane protein assembly factor BamB</fullName>
    </recommendedName>
</protein>
<dbReference type="InterPro" id="IPR017687">
    <property type="entry name" value="BamB"/>
</dbReference>
<keyword evidence="4" id="KW-0449">Lipoprotein</keyword>
<dbReference type="KEGG" id="smai:EXU30_03890"/>
<dbReference type="AlphaFoldDB" id="A0A411PEP1"/>
<organism evidence="7 8">
    <name type="scientific">Shewanella maritima</name>
    <dbReference type="NCBI Taxonomy" id="2520507"/>
    <lineage>
        <taxon>Bacteria</taxon>
        <taxon>Pseudomonadati</taxon>
        <taxon>Pseudomonadota</taxon>
        <taxon>Gammaproteobacteria</taxon>
        <taxon>Alteromonadales</taxon>
        <taxon>Shewanellaceae</taxon>
        <taxon>Shewanella</taxon>
    </lineage>
</organism>
<feature type="signal peptide" evidence="5">
    <location>
        <begin position="1"/>
        <end position="20"/>
    </location>
</feature>
<reference evidence="7 8" key="1">
    <citation type="submission" date="2019-02" db="EMBL/GenBank/DDBJ databases">
        <title>Shewanella sp. D4-2 isolated from Dokdo Island.</title>
        <authorList>
            <person name="Baek K."/>
        </authorList>
    </citation>
    <scope>NUCLEOTIDE SEQUENCE [LARGE SCALE GENOMIC DNA]</scope>
    <source>
        <strain evidence="7 8">D4-2</strain>
    </source>
</reference>
<keyword evidence="4" id="KW-0564">Palmitate</keyword>
<dbReference type="SUPFAM" id="SSF50998">
    <property type="entry name" value="Quinoprotein alcohol dehydrogenase-like"/>
    <property type="match status" value="1"/>
</dbReference>
<dbReference type="PANTHER" id="PTHR34512">
    <property type="entry name" value="CELL SURFACE PROTEIN"/>
    <property type="match status" value="1"/>
</dbReference>
<proteinExistence type="inferred from homology"/>
<evidence type="ECO:0000313" key="7">
    <source>
        <dbReference type="EMBL" id="QBF81932.1"/>
    </source>
</evidence>
<dbReference type="Gene3D" id="2.130.10.10">
    <property type="entry name" value="YVTN repeat-like/Quinoprotein amine dehydrogenase"/>
    <property type="match status" value="1"/>
</dbReference>
<evidence type="ECO:0000256" key="4">
    <source>
        <dbReference type="HAMAP-Rule" id="MF_00923"/>
    </source>
</evidence>
<evidence type="ECO:0000259" key="6">
    <source>
        <dbReference type="Pfam" id="PF13360"/>
    </source>
</evidence>
<evidence type="ECO:0000256" key="5">
    <source>
        <dbReference type="SAM" id="SignalP"/>
    </source>
</evidence>
<keyword evidence="8" id="KW-1185">Reference proteome</keyword>
<gene>
    <name evidence="4 7" type="primary">bamB</name>
    <name evidence="7" type="ORF">EXU30_03890</name>
</gene>
<keyword evidence="1 4" id="KW-0732">Signal</keyword>
<keyword evidence="3 4" id="KW-0998">Cell outer membrane</keyword>
<dbReference type="PROSITE" id="PS51257">
    <property type="entry name" value="PROKAR_LIPOPROTEIN"/>
    <property type="match status" value="1"/>
</dbReference>
<dbReference type="EMBL" id="CP036200">
    <property type="protein sequence ID" value="QBF81932.1"/>
    <property type="molecule type" value="Genomic_DNA"/>
</dbReference>
<evidence type="ECO:0000256" key="3">
    <source>
        <dbReference type="ARBA" id="ARBA00023237"/>
    </source>
</evidence>
<evidence type="ECO:0000256" key="2">
    <source>
        <dbReference type="ARBA" id="ARBA00023136"/>
    </source>
</evidence>
<name>A0A411PEP1_9GAMM</name>
<dbReference type="Proteomes" id="UP000291106">
    <property type="component" value="Chromosome"/>
</dbReference>
<sequence>MKSWCKNLLAIGLGVSLISACSSNDVEDEPISELTEIQATVFPEVSWQTSVGDGVGDFYSQLRPTVRYDKIFVADRSGEVVAFDQTSGDKLWSVNLERELSDQLATKTKGVRIAAGVTAARNKVFVGGESGLLVALEQDTGKVVWSVFADGELLSAPTVAEDVVAVSTSKGAFTAYNVDTGEQLWTNEMQLPTLTLRGTGSAAYEAGGFFLGTADGKVMVVVKNNGQTAWEQTVYNPKGGNEFTRMADVDMTPIISGENLYAVSYNGNLVSMELRTGRVVWTRKYSSFNELAEAGLNLFVVDDFSRIYAVDKRNGLELWSNSELKNRTLTSPAVIGPYIVVGDFEGYLHFITRDTGELAGRIQIDSDGLYAQPLVSGGKIYLQGRSGKVATVTLP</sequence>
<feature type="chain" id="PRO_5019594382" description="Outer membrane protein assembly factor BamB" evidence="5">
    <location>
        <begin position="21"/>
        <end position="395"/>
    </location>
</feature>
<dbReference type="GO" id="GO:0051205">
    <property type="term" value="P:protein insertion into membrane"/>
    <property type="evidence" value="ECO:0007669"/>
    <property type="project" value="UniProtKB-UniRule"/>
</dbReference>
<dbReference type="InterPro" id="IPR011047">
    <property type="entry name" value="Quinoprotein_ADH-like_sf"/>
</dbReference>
<dbReference type="SMART" id="SM00564">
    <property type="entry name" value="PQQ"/>
    <property type="match status" value="7"/>
</dbReference>
<dbReference type="PANTHER" id="PTHR34512:SF30">
    <property type="entry name" value="OUTER MEMBRANE PROTEIN ASSEMBLY FACTOR BAMB"/>
    <property type="match status" value="1"/>
</dbReference>
<dbReference type="GO" id="GO:0009279">
    <property type="term" value="C:cell outer membrane"/>
    <property type="evidence" value="ECO:0007669"/>
    <property type="project" value="UniProtKB-SubCell"/>
</dbReference>
<accession>A0A411PEP1</accession>
<dbReference type="NCBIfam" id="TIGR03300">
    <property type="entry name" value="assembly_YfgL"/>
    <property type="match status" value="1"/>
</dbReference>
<dbReference type="Pfam" id="PF13360">
    <property type="entry name" value="PQQ_2"/>
    <property type="match status" value="1"/>
</dbReference>
<comment type="similarity">
    <text evidence="4">Belongs to the BamB family.</text>
</comment>
<dbReference type="GO" id="GO:0043165">
    <property type="term" value="P:Gram-negative-bacterium-type cell outer membrane assembly"/>
    <property type="evidence" value="ECO:0007669"/>
    <property type="project" value="UniProtKB-UniRule"/>
</dbReference>
<keyword evidence="2 4" id="KW-0472">Membrane</keyword>
<dbReference type="RefSeq" id="WP_130597906.1">
    <property type="nucleotide sequence ID" value="NZ_CP036200.1"/>
</dbReference>
<comment type="subcellular location">
    <subcellularLocation>
        <location evidence="4">Cell outer membrane</location>
        <topology evidence="4">Lipid-anchor</topology>
    </subcellularLocation>
</comment>
<dbReference type="InterPro" id="IPR018391">
    <property type="entry name" value="PQQ_b-propeller_rpt"/>
</dbReference>
<dbReference type="HAMAP" id="MF_00923">
    <property type="entry name" value="OM_assembly_BamB"/>
    <property type="match status" value="1"/>
</dbReference>
<dbReference type="NCBIfam" id="NF008351">
    <property type="entry name" value="PRK11138.1"/>
    <property type="match status" value="1"/>
</dbReference>
<dbReference type="InterPro" id="IPR002372">
    <property type="entry name" value="PQQ_rpt_dom"/>
</dbReference>
<comment type="function">
    <text evidence="4">Part of the outer membrane protein assembly complex, which is involved in assembly and insertion of beta-barrel proteins into the outer membrane.</text>
</comment>
<feature type="domain" description="Pyrrolo-quinoline quinone repeat" evidence="6">
    <location>
        <begin position="77"/>
        <end position="321"/>
    </location>
</feature>